<reference evidence="1" key="1">
    <citation type="submission" date="2018-02" db="EMBL/GenBank/DDBJ databases">
        <authorList>
            <person name="Cohen D.B."/>
            <person name="Kent A.D."/>
        </authorList>
    </citation>
    <scope>NUCLEOTIDE SEQUENCE</scope>
</reference>
<name>A0A2N9IFR4_FAGSY</name>
<dbReference type="EMBL" id="OIVN01005545">
    <property type="protein sequence ID" value="SPD22913.1"/>
    <property type="molecule type" value="Genomic_DNA"/>
</dbReference>
<proteinExistence type="predicted"/>
<dbReference type="AlphaFoldDB" id="A0A2N9IFR4"/>
<protein>
    <submittedName>
        <fullName evidence="1">Uncharacterized protein</fullName>
    </submittedName>
</protein>
<accession>A0A2N9IFR4</accession>
<evidence type="ECO:0000313" key="1">
    <source>
        <dbReference type="EMBL" id="SPD22913.1"/>
    </source>
</evidence>
<sequence>MANQSAPIKKRLRLCLRSTDIWQQASNRREPKQRELRGCAGELVHGAQPGYLLALDLGGAR</sequence>
<gene>
    <name evidence="1" type="ORF">FSB_LOCUS50795</name>
</gene>
<organism evidence="1">
    <name type="scientific">Fagus sylvatica</name>
    <name type="common">Beechnut</name>
    <dbReference type="NCBI Taxonomy" id="28930"/>
    <lineage>
        <taxon>Eukaryota</taxon>
        <taxon>Viridiplantae</taxon>
        <taxon>Streptophyta</taxon>
        <taxon>Embryophyta</taxon>
        <taxon>Tracheophyta</taxon>
        <taxon>Spermatophyta</taxon>
        <taxon>Magnoliopsida</taxon>
        <taxon>eudicotyledons</taxon>
        <taxon>Gunneridae</taxon>
        <taxon>Pentapetalae</taxon>
        <taxon>rosids</taxon>
        <taxon>fabids</taxon>
        <taxon>Fagales</taxon>
        <taxon>Fagaceae</taxon>
        <taxon>Fagus</taxon>
    </lineage>
</organism>